<protein>
    <submittedName>
        <fullName evidence="2">Uncharacterized protein</fullName>
    </submittedName>
</protein>
<evidence type="ECO:0000256" key="1">
    <source>
        <dbReference type="SAM" id="SignalP"/>
    </source>
</evidence>
<dbReference type="Proteomes" id="UP000614714">
    <property type="component" value="Unassembled WGS sequence"/>
</dbReference>
<keyword evidence="1" id="KW-0732">Signal</keyword>
<feature type="chain" id="PRO_5046230400" evidence="1">
    <location>
        <begin position="20"/>
        <end position="137"/>
    </location>
</feature>
<dbReference type="EMBL" id="JAEMHL010000021">
    <property type="protein sequence ID" value="MBJ6752694.1"/>
    <property type="molecule type" value="Genomic_DNA"/>
</dbReference>
<accession>A0ABS0YK42</accession>
<keyword evidence="3" id="KW-1185">Reference proteome</keyword>
<evidence type="ECO:0000313" key="3">
    <source>
        <dbReference type="Proteomes" id="UP000614714"/>
    </source>
</evidence>
<proteinExistence type="predicted"/>
<name>A0ABS0YK42_9BACT</name>
<reference evidence="2 3" key="1">
    <citation type="submission" date="2020-12" db="EMBL/GenBank/DDBJ databases">
        <title>Geomonas sp. Red421, isolated from paddy soil.</title>
        <authorList>
            <person name="Xu Z."/>
            <person name="Zhang Z."/>
            <person name="Masuda Y."/>
            <person name="Itoh H."/>
            <person name="Senoo K."/>
        </authorList>
    </citation>
    <scope>NUCLEOTIDE SEQUENCE [LARGE SCALE GENOMIC DNA]</scope>
    <source>
        <strain evidence="2 3">Red421</strain>
    </source>
</reference>
<feature type="signal peptide" evidence="1">
    <location>
        <begin position="1"/>
        <end position="19"/>
    </location>
</feature>
<comment type="caution">
    <text evidence="2">The sequence shown here is derived from an EMBL/GenBank/DDBJ whole genome shotgun (WGS) entry which is preliminary data.</text>
</comment>
<gene>
    <name evidence="2" type="ORF">JFN91_20955</name>
</gene>
<organism evidence="2 3">
    <name type="scientific">Geomonas anaerohicana</name>
    <dbReference type="NCBI Taxonomy" id="2798583"/>
    <lineage>
        <taxon>Bacteria</taxon>
        <taxon>Pseudomonadati</taxon>
        <taxon>Thermodesulfobacteriota</taxon>
        <taxon>Desulfuromonadia</taxon>
        <taxon>Geobacterales</taxon>
        <taxon>Geobacteraceae</taxon>
        <taxon>Geomonas</taxon>
    </lineage>
</organism>
<evidence type="ECO:0000313" key="2">
    <source>
        <dbReference type="EMBL" id="MBJ6752694.1"/>
    </source>
</evidence>
<dbReference type="RefSeq" id="WP_199391098.1">
    <property type="nucleotide sequence ID" value="NZ_JAEMHL010000021.1"/>
</dbReference>
<sequence>MKILAVAAILAITASHCYAESNWVSMVRDAKRNIEYMVDKSRIYPIYNGNVRIFTKTEKIDSAKPSPALEPRIKSEETMIEFSCVERQHMILGGEFVLNSGEKIFTGADLRWPQIDSIQEGSDYDIARLFACKQARK</sequence>